<accession>A0AAE0Y621</accession>
<evidence type="ECO:0000313" key="2">
    <source>
        <dbReference type="Proteomes" id="UP001283361"/>
    </source>
</evidence>
<protein>
    <submittedName>
        <fullName evidence="1">Uncharacterized protein</fullName>
    </submittedName>
</protein>
<proteinExistence type="predicted"/>
<sequence length="98" mass="11314">MFMKRIKTEQNEDPQLRVRRTLVTVSDSPTSETKPVMLQILRSKSRTVLYHDLARNLTIKTQWLDMEGPVVVDSGLQCTTIKKSEQSFDCCNIHRHGP</sequence>
<keyword evidence="2" id="KW-1185">Reference proteome</keyword>
<comment type="caution">
    <text evidence="1">The sequence shown here is derived from an EMBL/GenBank/DDBJ whole genome shotgun (WGS) entry which is preliminary data.</text>
</comment>
<reference evidence="1" key="1">
    <citation type="journal article" date="2023" name="G3 (Bethesda)">
        <title>A reference genome for the long-term kleptoplast-retaining sea slug Elysia crispata morphotype clarki.</title>
        <authorList>
            <person name="Eastman K.E."/>
            <person name="Pendleton A.L."/>
            <person name="Shaikh M.A."/>
            <person name="Suttiyut T."/>
            <person name="Ogas R."/>
            <person name="Tomko P."/>
            <person name="Gavelis G."/>
            <person name="Widhalm J.R."/>
            <person name="Wisecaver J.H."/>
        </authorList>
    </citation>
    <scope>NUCLEOTIDE SEQUENCE</scope>
    <source>
        <strain evidence="1">ECLA1</strain>
    </source>
</reference>
<name>A0AAE0Y621_9GAST</name>
<evidence type="ECO:0000313" key="1">
    <source>
        <dbReference type="EMBL" id="KAK3734182.1"/>
    </source>
</evidence>
<dbReference type="Proteomes" id="UP001283361">
    <property type="component" value="Unassembled WGS sequence"/>
</dbReference>
<gene>
    <name evidence="1" type="ORF">RRG08_037545</name>
</gene>
<dbReference type="AlphaFoldDB" id="A0AAE0Y621"/>
<dbReference type="EMBL" id="JAWDGP010006859">
    <property type="protein sequence ID" value="KAK3734182.1"/>
    <property type="molecule type" value="Genomic_DNA"/>
</dbReference>
<organism evidence="1 2">
    <name type="scientific">Elysia crispata</name>
    <name type="common">lettuce slug</name>
    <dbReference type="NCBI Taxonomy" id="231223"/>
    <lineage>
        <taxon>Eukaryota</taxon>
        <taxon>Metazoa</taxon>
        <taxon>Spiralia</taxon>
        <taxon>Lophotrochozoa</taxon>
        <taxon>Mollusca</taxon>
        <taxon>Gastropoda</taxon>
        <taxon>Heterobranchia</taxon>
        <taxon>Euthyneura</taxon>
        <taxon>Panpulmonata</taxon>
        <taxon>Sacoglossa</taxon>
        <taxon>Placobranchoidea</taxon>
        <taxon>Plakobranchidae</taxon>
        <taxon>Elysia</taxon>
    </lineage>
</organism>